<dbReference type="OrthoDB" id="270253at2157"/>
<feature type="transmembrane region" description="Helical" evidence="2">
    <location>
        <begin position="175"/>
        <end position="201"/>
    </location>
</feature>
<organism evidence="3 4">
    <name type="scientific">Halosimplex rubrum</name>
    <dbReference type="NCBI Taxonomy" id="869889"/>
    <lineage>
        <taxon>Archaea</taxon>
        <taxon>Methanobacteriati</taxon>
        <taxon>Methanobacteriota</taxon>
        <taxon>Stenosarchaea group</taxon>
        <taxon>Halobacteria</taxon>
        <taxon>Halobacteriales</taxon>
        <taxon>Haloarculaceae</taxon>
        <taxon>Halosimplex</taxon>
    </lineage>
</organism>
<evidence type="ECO:0000313" key="3">
    <source>
        <dbReference type="EMBL" id="QLH79953.1"/>
    </source>
</evidence>
<feature type="region of interest" description="Disordered" evidence="1">
    <location>
        <begin position="316"/>
        <end position="338"/>
    </location>
</feature>
<keyword evidence="2" id="KW-1133">Transmembrane helix</keyword>
<dbReference type="AlphaFoldDB" id="A0A7D5T8N8"/>
<name>A0A7D5T8N8_9EURY</name>
<evidence type="ECO:0000313" key="4">
    <source>
        <dbReference type="Proteomes" id="UP000509667"/>
    </source>
</evidence>
<evidence type="ECO:0000256" key="1">
    <source>
        <dbReference type="SAM" id="MobiDB-lite"/>
    </source>
</evidence>
<feature type="transmembrane region" description="Helical" evidence="2">
    <location>
        <begin position="208"/>
        <end position="225"/>
    </location>
</feature>
<feature type="transmembrane region" description="Helical" evidence="2">
    <location>
        <begin position="278"/>
        <end position="298"/>
    </location>
</feature>
<keyword evidence="2" id="KW-0472">Membrane</keyword>
<feature type="compositionally biased region" description="Low complexity" evidence="1">
    <location>
        <begin position="401"/>
        <end position="425"/>
    </location>
</feature>
<accession>A0A7D5T8N8</accession>
<feature type="transmembrane region" description="Helical" evidence="2">
    <location>
        <begin position="97"/>
        <end position="115"/>
    </location>
</feature>
<keyword evidence="4" id="KW-1185">Reference proteome</keyword>
<feature type="transmembrane region" description="Helical" evidence="2">
    <location>
        <begin position="245"/>
        <end position="266"/>
    </location>
</feature>
<gene>
    <name evidence="3" type="ORF">HZS55_08015</name>
</gene>
<protein>
    <submittedName>
        <fullName evidence="3">Uncharacterized protein</fullName>
    </submittedName>
</protein>
<feature type="compositionally biased region" description="Basic and acidic residues" evidence="1">
    <location>
        <begin position="428"/>
        <end position="464"/>
    </location>
</feature>
<keyword evidence="2" id="KW-0812">Transmembrane</keyword>
<dbReference type="Proteomes" id="UP000509667">
    <property type="component" value="Chromosome"/>
</dbReference>
<dbReference type="EMBL" id="CP058910">
    <property type="protein sequence ID" value="QLH79953.1"/>
    <property type="molecule type" value="Genomic_DNA"/>
</dbReference>
<dbReference type="InterPro" id="IPR045782">
    <property type="entry name" value="TrbL_3"/>
</dbReference>
<sequence length="464" mass="50770">MKWISGVFLCIAIQPIVGIAHAQSGDESGGGGALGDTIVWAIKEALRVLFNPFRELIETYGNDIVSIIVGTPHPNSVFNAPSNSSWPDLYVYYWDQIIPLSLLLWTLSIGLVIFLESTSYLFSSYHKTKLKRRSFTGLLGILSWWWMDAFARQFMNELAIFIAPDLSQISLFKTISFGSVGALTTAIVLSVDFFLLCLVIAIYFIRIVVLYLFTLLMPVLIALWIPGVGPFSLVSNFMKRLAGFYVPFLFMPVPVAFLFQLAQILGQNFGFSTHGLTTWLAALVIPIVAIVSPFVLFWQAGSIFFMAQSASHHASSRRARSRFGKTRDLGESAAHGGRNFVRGARGQAAIQPDGQVVFDSGRSRAHAAGSRLNDTGSRLRGTLQRSANTETRPDGGAANRSTAPTSDTASSDDATSDDTTSGDAAETNSRDAAFEALRDPARTGDRSQADQDRAAIDDEPRYIR</sequence>
<feature type="transmembrane region" description="Helical" evidence="2">
    <location>
        <begin position="135"/>
        <end position="155"/>
    </location>
</feature>
<feature type="region of interest" description="Disordered" evidence="1">
    <location>
        <begin position="362"/>
        <end position="464"/>
    </location>
</feature>
<proteinExistence type="predicted"/>
<dbReference type="Pfam" id="PF19590">
    <property type="entry name" value="TrbL_3"/>
    <property type="match status" value="1"/>
</dbReference>
<evidence type="ECO:0000256" key="2">
    <source>
        <dbReference type="SAM" id="Phobius"/>
    </source>
</evidence>
<reference evidence="3 4" key="1">
    <citation type="submission" date="2020-07" db="EMBL/GenBank/DDBJ databases">
        <title>Halosimplex pelagicum sp. nov. and Halosimplex rubrum sp. nov., isolated from salted brown alga Laminaria, and emended description of the genus Halosimplex.</title>
        <authorList>
            <person name="Cui H."/>
        </authorList>
    </citation>
    <scope>NUCLEOTIDE SEQUENCE [LARGE SCALE GENOMIC DNA]</scope>
    <source>
        <strain evidence="3 4">R27</strain>
    </source>
</reference>
<dbReference type="KEGG" id="hrr:HZS55_08015"/>